<keyword evidence="2" id="KW-0472">Membrane</keyword>
<keyword evidence="4" id="KW-1185">Reference proteome</keyword>
<dbReference type="NCBIfam" id="NF041681">
    <property type="entry name" value="HGxxPAAW"/>
    <property type="match status" value="1"/>
</dbReference>
<dbReference type="Proteomes" id="UP000527616">
    <property type="component" value="Unassembled WGS sequence"/>
</dbReference>
<evidence type="ECO:0000313" key="4">
    <source>
        <dbReference type="Proteomes" id="UP000527616"/>
    </source>
</evidence>
<dbReference type="RefSeq" id="WP_179443676.1">
    <property type="nucleotide sequence ID" value="NZ_JACBZS010000001.1"/>
</dbReference>
<proteinExistence type="predicted"/>
<dbReference type="AlphaFoldDB" id="A0A7Z0D6C8"/>
<protein>
    <submittedName>
        <fullName evidence="3">Uncharacterized protein</fullName>
    </submittedName>
</protein>
<dbReference type="EMBL" id="JACBZS010000001">
    <property type="protein sequence ID" value="NYI69628.1"/>
    <property type="molecule type" value="Genomic_DNA"/>
</dbReference>
<evidence type="ECO:0000313" key="3">
    <source>
        <dbReference type="EMBL" id="NYI69628.1"/>
    </source>
</evidence>
<evidence type="ECO:0000256" key="1">
    <source>
        <dbReference type="SAM" id="MobiDB-lite"/>
    </source>
</evidence>
<dbReference type="Pfam" id="PF20447">
    <property type="entry name" value="DUF6704"/>
    <property type="match status" value="1"/>
</dbReference>
<evidence type="ECO:0000256" key="2">
    <source>
        <dbReference type="SAM" id="Phobius"/>
    </source>
</evidence>
<feature type="region of interest" description="Disordered" evidence="1">
    <location>
        <begin position="1"/>
        <end position="23"/>
    </location>
</feature>
<keyword evidence="2" id="KW-1133">Transmembrane helix</keyword>
<sequence length="87" mass="9049">MSDTATGATESAVRPRDEGGHFYHHGRSPAAWVGSMATMVAFVVGFFAVVPVLNPVIGIVAAAILLVGLIAAQLLRSLGYGQGGRRR</sequence>
<dbReference type="InterPro" id="IPR046550">
    <property type="entry name" value="DUF6704"/>
</dbReference>
<name>A0A7Z0D6C8_9ACTN</name>
<organism evidence="3 4">
    <name type="scientific">Naumannella cuiyingiana</name>
    <dbReference type="NCBI Taxonomy" id="1347891"/>
    <lineage>
        <taxon>Bacteria</taxon>
        <taxon>Bacillati</taxon>
        <taxon>Actinomycetota</taxon>
        <taxon>Actinomycetes</taxon>
        <taxon>Propionibacteriales</taxon>
        <taxon>Propionibacteriaceae</taxon>
        <taxon>Naumannella</taxon>
    </lineage>
</organism>
<gene>
    <name evidence="3" type="ORF">GGQ54_000188</name>
</gene>
<keyword evidence="2" id="KW-0812">Transmembrane</keyword>
<feature type="transmembrane region" description="Helical" evidence="2">
    <location>
        <begin position="30"/>
        <end position="50"/>
    </location>
</feature>
<feature type="transmembrane region" description="Helical" evidence="2">
    <location>
        <begin position="56"/>
        <end position="78"/>
    </location>
</feature>
<comment type="caution">
    <text evidence="3">The sequence shown here is derived from an EMBL/GenBank/DDBJ whole genome shotgun (WGS) entry which is preliminary data.</text>
</comment>
<accession>A0A7Z0D6C8</accession>
<reference evidence="3 4" key="1">
    <citation type="submission" date="2020-07" db="EMBL/GenBank/DDBJ databases">
        <title>Sequencing the genomes of 1000 actinobacteria strains.</title>
        <authorList>
            <person name="Klenk H.-P."/>
        </authorList>
    </citation>
    <scope>NUCLEOTIDE SEQUENCE [LARGE SCALE GENOMIC DNA]</scope>
    <source>
        <strain evidence="3 4">DSM 103164</strain>
    </source>
</reference>